<gene>
    <name evidence="8" type="primary">shc</name>
    <name evidence="8" type="ORF">ACFPT7_14110</name>
</gene>
<keyword evidence="3" id="KW-0677">Repeat</keyword>
<proteinExistence type="inferred from homology"/>
<dbReference type="SUPFAM" id="SSF48239">
    <property type="entry name" value="Terpenoid cyclases/Protein prenyltransferases"/>
    <property type="match status" value="2"/>
</dbReference>
<evidence type="ECO:0000313" key="8">
    <source>
        <dbReference type="EMBL" id="MFC5863435.1"/>
    </source>
</evidence>
<dbReference type="InterPro" id="IPR032697">
    <property type="entry name" value="SQ_cyclase_N"/>
</dbReference>
<dbReference type="InterPro" id="IPR006400">
    <property type="entry name" value="Hopene-cyclase"/>
</dbReference>
<dbReference type="PROSITE" id="PS01074">
    <property type="entry name" value="TERPENE_SYNTHASES"/>
    <property type="match status" value="1"/>
</dbReference>
<feature type="region of interest" description="Disordered" evidence="5">
    <location>
        <begin position="1"/>
        <end position="35"/>
    </location>
</feature>
<dbReference type="Pfam" id="PF13243">
    <property type="entry name" value="SQHop_cyclase_C"/>
    <property type="match status" value="1"/>
</dbReference>
<comment type="pathway">
    <text evidence="1">Secondary metabolite biosynthesis; hopanoid biosynthesis.</text>
</comment>
<evidence type="ECO:0000313" key="9">
    <source>
        <dbReference type="Proteomes" id="UP001596091"/>
    </source>
</evidence>
<dbReference type="InterPro" id="IPR018333">
    <property type="entry name" value="Squalene_cyclase"/>
</dbReference>
<organism evidence="8 9">
    <name type="scientific">Acidicapsa dinghuensis</name>
    <dbReference type="NCBI Taxonomy" id="2218256"/>
    <lineage>
        <taxon>Bacteria</taxon>
        <taxon>Pseudomonadati</taxon>
        <taxon>Acidobacteriota</taxon>
        <taxon>Terriglobia</taxon>
        <taxon>Terriglobales</taxon>
        <taxon>Acidobacteriaceae</taxon>
        <taxon>Acidicapsa</taxon>
    </lineage>
</organism>
<name>A0ABW1EGZ9_9BACT</name>
<dbReference type="PANTHER" id="PTHR11764:SF20">
    <property type="entry name" value="LANOSTEROL SYNTHASE"/>
    <property type="match status" value="1"/>
</dbReference>
<comment type="similarity">
    <text evidence="2">Belongs to the terpene cyclase/mutase family.</text>
</comment>
<feature type="domain" description="Squalene cyclase N-terminal" evidence="7">
    <location>
        <begin position="47"/>
        <end position="336"/>
    </location>
</feature>
<dbReference type="InterPro" id="IPR002365">
    <property type="entry name" value="Terpene_synthase_CS"/>
</dbReference>
<dbReference type="CDD" id="cd02892">
    <property type="entry name" value="SQCY_1"/>
    <property type="match status" value="1"/>
</dbReference>
<dbReference type="InterPro" id="IPR008930">
    <property type="entry name" value="Terpenoid_cyclase/PrenylTrfase"/>
</dbReference>
<sequence>MSNFQTSKQHAASGLPSEFKGGPAGESPRAPRFGRIDADLTDVETAVDRSIDYVFSQQQPDGFWCGELEADSMLEADYIFLHVLLESGDPGRMERALREMLRYQNDDGSWSIYPGGPGNISLSVKCYFACKLMGMSTDDPILISAREWILAHGGVVGCNTFTKIYLCALGQYDYDAVPAVPPEIVLAPNWFYFNIYEISSWSRAILVPLSIIYAKKPYKKIAPEQGIDELFVGGREHANLRLRMDKSKLFTWRNFFLVVDRMLHWGEAVYLRPLRKIALKRAEKWMLERLEMSDGLGAIYPAMMNSIIALRCLGYSDDDPQVIRARDEFEKLGIEDPGIPDYSEPTFRMQPCMSPVWDTAYAVFALGEAGVSKEDPRLLKAVDWMLSKEVRHKGDWAVKVRGAEPGGWYFEFNNEFYPDTDDTGQVLLALSKVENPRERYQYDVSQRAIAWLFSMQCKAGGWGSFDKDNTKMIFQYIPFADHNAMLDPPTVDITGRILEMLATYGFTRKDPRVEKAIQFILREQCPDGSWFGRWGVNFIYGTFLVLRGLEAIGFDHNEPQVQQAAEWIRMVQNTDGGWGESCLSYDDSDTRGEGVSTPSQTAWAILGLLAAGDTRSDSVAKGIRWLLERQKTNGEWDESVGEGMTRQAIYTGTGFPRVFYLAYHMYRNYFPLLALTTYKRAMEAVA</sequence>
<dbReference type="Pfam" id="PF13249">
    <property type="entry name" value="SQHop_cyclase_N"/>
    <property type="match status" value="1"/>
</dbReference>
<evidence type="ECO:0000256" key="1">
    <source>
        <dbReference type="ARBA" id="ARBA00004999"/>
    </source>
</evidence>
<dbReference type="InterPro" id="IPR032696">
    <property type="entry name" value="SQ_cyclase_C"/>
</dbReference>
<evidence type="ECO:0000256" key="3">
    <source>
        <dbReference type="ARBA" id="ARBA00022737"/>
    </source>
</evidence>
<reference evidence="9" key="1">
    <citation type="journal article" date="2019" name="Int. J. Syst. Evol. Microbiol.">
        <title>The Global Catalogue of Microorganisms (GCM) 10K type strain sequencing project: providing services to taxonomists for standard genome sequencing and annotation.</title>
        <authorList>
            <consortium name="The Broad Institute Genomics Platform"/>
            <consortium name="The Broad Institute Genome Sequencing Center for Infectious Disease"/>
            <person name="Wu L."/>
            <person name="Ma J."/>
        </authorList>
    </citation>
    <scope>NUCLEOTIDE SEQUENCE [LARGE SCALE GENOMIC DNA]</scope>
    <source>
        <strain evidence="9">JCM 4087</strain>
    </source>
</reference>
<dbReference type="SFLD" id="SFLDG01016">
    <property type="entry name" value="Prenyltransferase_Like_2"/>
    <property type="match status" value="1"/>
</dbReference>
<evidence type="ECO:0000259" key="6">
    <source>
        <dbReference type="Pfam" id="PF13243"/>
    </source>
</evidence>
<feature type="compositionally biased region" description="Polar residues" evidence="5">
    <location>
        <begin position="1"/>
        <end position="10"/>
    </location>
</feature>
<evidence type="ECO:0000259" key="7">
    <source>
        <dbReference type="Pfam" id="PF13249"/>
    </source>
</evidence>
<evidence type="ECO:0000256" key="5">
    <source>
        <dbReference type="SAM" id="MobiDB-lite"/>
    </source>
</evidence>
<keyword evidence="9" id="KW-1185">Reference proteome</keyword>
<feature type="domain" description="Squalene cyclase C-terminal" evidence="6">
    <location>
        <begin position="353"/>
        <end position="680"/>
    </location>
</feature>
<dbReference type="PANTHER" id="PTHR11764">
    <property type="entry name" value="TERPENE CYCLASE/MUTASE FAMILY MEMBER"/>
    <property type="match status" value="1"/>
</dbReference>
<keyword evidence="4 8" id="KW-0413">Isomerase</keyword>
<dbReference type="Proteomes" id="UP001596091">
    <property type="component" value="Unassembled WGS sequence"/>
</dbReference>
<dbReference type="EMBL" id="JBHSPH010000004">
    <property type="protein sequence ID" value="MFC5863435.1"/>
    <property type="molecule type" value="Genomic_DNA"/>
</dbReference>
<protein>
    <submittedName>
        <fullName evidence="8">Squalene--hopene cyclase</fullName>
        <ecNumber evidence="8">5.4.99.17</ecNumber>
    </submittedName>
</protein>
<dbReference type="GO" id="GO:0051007">
    <property type="term" value="F:squalene-hopene cyclase activity"/>
    <property type="evidence" value="ECO:0007669"/>
    <property type="project" value="UniProtKB-EC"/>
</dbReference>
<dbReference type="EC" id="5.4.99.17" evidence="8"/>
<evidence type="ECO:0000256" key="2">
    <source>
        <dbReference type="ARBA" id="ARBA00009755"/>
    </source>
</evidence>
<evidence type="ECO:0000256" key="4">
    <source>
        <dbReference type="ARBA" id="ARBA00023235"/>
    </source>
</evidence>
<dbReference type="RefSeq" id="WP_263341239.1">
    <property type="nucleotide sequence ID" value="NZ_JAGSYH010000007.1"/>
</dbReference>
<dbReference type="NCBIfam" id="TIGR01787">
    <property type="entry name" value="squalene_cyclas"/>
    <property type="match status" value="1"/>
</dbReference>
<dbReference type="Gene3D" id="1.50.10.20">
    <property type="match status" value="2"/>
</dbReference>
<dbReference type="NCBIfam" id="TIGR01507">
    <property type="entry name" value="hopene_cyclase"/>
    <property type="match status" value="1"/>
</dbReference>
<accession>A0ABW1EGZ9</accession>
<comment type="caution">
    <text evidence="8">The sequence shown here is derived from an EMBL/GenBank/DDBJ whole genome shotgun (WGS) entry which is preliminary data.</text>
</comment>